<evidence type="ECO:0000259" key="1">
    <source>
        <dbReference type="Pfam" id="PF09084"/>
    </source>
</evidence>
<dbReference type="EMBL" id="JBHSUB010000015">
    <property type="protein sequence ID" value="MFC6378892.1"/>
    <property type="molecule type" value="Genomic_DNA"/>
</dbReference>
<comment type="caution">
    <text evidence="2">The sequence shown here is derived from an EMBL/GenBank/DDBJ whole genome shotgun (WGS) entry which is preliminary data.</text>
</comment>
<dbReference type="PANTHER" id="PTHR30024:SF21">
    <property type="entry name" value="ABC TRANSPORTER SUBSTRATE-BINDING PROTEIN"/>
    <property type="match status" value="1"/>
</dbReference>
<name>A0ABW1VYT7_9GAMM</name>
<dbReference type="InterPro" id="IPR015168">
    <property type="entry name" value="SsuA/THI5"/>
</dbReference>
<organism evidence="2 3">
    <name type="scientific">Tatumella terrea</name>
    <dbReference type="NCBI Taxonomy" id="419007"/>
    <lineage>
        <taxon>Bacteria</taxon>
        <taxon>Pseudomonadati</taxon>
        <taxon>Pseudomonadota</taxon>
        <taxon>Gammaproteobacteria</taxon>
        <taxon>Enterobacterales</taxon>
        <taxon>Erwiniaceae</taxon>
        <taxon>Tatumella</taxon>
    </lineage>
</organism>
<evidence type="ECO:0000313" key="3">
    <source>
        <dbReference type="Proteomes" id="UP001596230"/>
    </source>
</evidence>
<dbReference type="Proteomes" id="UP001596230">
    <property type="component" value="Unassembled WGS sequence"/>
</dbReference>
<sequence>MIMNFFRRLGIALLVIFVVSMESTQAEELKTIRIGVPDQSAGSKPFIGGPLGMAYIRHQLENEFKPKGVTIQWQFFKGAGPAINEALANRQLDFAYLGDLAAIIGKANGLPTRLLLGSRGSDSYLAATKTSGIKTLADLKGKRVAVYRGTADQLAFDRALQTVGLSEQNMQVINLDWNAGKAALAANRIDAVWGGMSLLALRGDKINIVAKSSDTGLRNTTQAGFFATQEFINRWPQATQQIVNILVRNAAEISDSKNRQSWSAEMAQQSQIPQALFLEQLPPNQLNFMTSPRLDAFLNGNLGSSISQAKNEGLIRSAFDASQWGDDHFVEQALKADHLTKHWPLYNTEGQVMAKD</sequence>
<evidence type="ECO:0000313" key="2">
    <source>
        <dbReference type="EMBL" id="MFC6378892.1"/>
    </source>
</evidence>
<keyword evidence="3" id="KW-1185">Reference proteome</keyword>
<proteinExistence type="predicted"/>
<dbReference type="Pfam" id="PF09084">
    <property type="entry name" value="NMT1"/>
    <property type="match status" value="1"/>
</dbReference>
<reference evidence="3" key="1">
    <citation type="journal article" date="2019" name="Int. J. Syst. Evol. Microbiol.">
        <title>The Global Catalogue of Microorganisms (GCM) 10K type strain sequencing project: providing services to taxonomists for standard genome sequencing and annotation.</title>
        <authorList>
            <consortium name="The Broad Institute Genomics Platform"/>
            <consortium name="The Broad Institute Genome Sequencing Center for Infectious Disease"/>
            <person name="Wu L."/>
            <person name="Ma J."/>
        </authorList>
    </citation>
    <scope>NUCLEOTIDE SEQUENCE [LARGE SCALE GENOMIC DNA]</scope>
    <source>
        <strain evidence="3">CGMCC 1.18518</strain>
    </source>
</reference>
<accession>A0ABW1VYT7</accession>
<dbReference type="SUPFAM" id="SSF53850">
    <property type="entry name" value="Periplasmic binding protein-like II"/>
    <property type="match status" value="1"/>
</dbReference>
<dbReference type="PANTHER" id="PTHR30024">
    <property type="entry name" value="ALIPHATIC SULFONATES-BINDING PROTEIN-RELATED"/>
    <property type="match status" value="1"/>
</dbReference>
<gene>
    <name evidence="2" type="ORF">ACFP9W_12595</name>
</gene>
<dbReference type="Gene3D" id="3.40.190.10">
    <property type="entry name" value="Periplasmic binding protein-like II"/>
    <property type="match status" value="2"/>
</dbReference>
<dbReference type="RefSeq" id="WP_385951492.1">
    <property type="nucleotide sequence ID" value="NZ_JBHSUB010000015.1"/>
</dbReference>
<feature type="domain" description="SsuA/THI5-like" evidence="1">
    <location>
        <begin position="83"/>
        <end position="246"/>
    </location>
</feature>
<protein>
    <submittedName>
        <fullName evidence="2">ABC transporter substrate-binding protein</fullName>
    </submittedName>
</protein>